<keyword evidence="2" id="KW-1185">Reference proteome</keyword>
<dbReference type="AlphaFoldDB" id="A0A6N1CKS6"/>
<protein>
    <recommendedName>
        <fullName evidence="3">CdiI immunity protein domain-containing protein</fullName>
    </recommendedName>
</protein>
<sequence length="119" mass="13897">MKPKPNMMPLIGLLFVFNIENVCDEKREEVIVSKKINIDSELSELFDVLLKSEFLRYPPGAQDKYIEIINYYLKVGGSFDDLFEGMDTYFDQSIHDQRHFMEVLLSCLKCYQSENAPES</sequence>
<evidence type="ECO:0000313" key="1">
    <source>
        <dbReference type="EMBL" id="QKS85174.1"/>
    </source>
</evidence>
<dbReference type="RefSeq" id="WP_176689273.1">
    <property type="nucleotide sequence ID" value="NZ_CP048810.1"/>
</dbReference>
<name>A0A6N1CKS6_9PSED</name>
<gene>
    <name evidence="1" type="ORF">GN234_25985</name>
</gene>
<evidence type="ECO:0008006" key="3">
    <source>
        <dbReference type="Google" id="ProtNLM"/>
    </source>
</evidence>
<proteinExistence type="predicted"/>
<dbReference type="Proteomes" id="UP000509545">
    <property type="component" value="Chromosome"/>
</dbReference>
<accession>A0A6N1CKS6</accession>
<dbReference type="EMBL" id="CP048810">
    <property type="protein sequence ID" value="QKS85174.1"/>
    <property type="molecule type" value="Genomic_DNA"/>
</dbReference>
<evidence type="ECO:0000313" key="2">
    <source>
        <dbReference type="Proteomes" id="UP000509545"/>
    </source>
</evidence>
<reference evidence="1 2" key="1">
    <citation type="submission" date="2020-02" db="EMBL/GenBank/DDBJ databases">
        <authorList>
            <person name="Liang J."/>
        </authorList>
    </citation>
    <scope>NUCLEOTIDE SEQUENCE [LARGE SCALE GENOMIC DNA]</scope>
    <source>
        <strain evidence="1 2">L22-9</strain>
    </source>
</reference>
<dbReference type="KEGG" id="pbz:GN234_25985"/>
<organism evidence="1 2">
    <name type="scientific">Pseudomonas bijieensis</name>
    <dbReference type="NCBI Taxonomy" id="2681983"/>
    <lineage>
        <taxon>Bacteria</taxon>
        <taxon>Pseudomonadati</taxon>
        <taxon>Pseudomonadota</taxon>
        <taxon>Gammaproteobacteria</taxon>
        <taxon>Pseudomonadales</taxon>
        <taxon>Pseudomonadaceae</taxon>
        <taxon>Pseudomonas</taxon>
    </lineage>
</organism>